<name>A0AAV3ZZL8_9GAST</name>
<dbReference type="Proteomes" id="UP000735302">
    <property type="component" value="Unassembled WGS sequence"/>
</dbReference>
<organism evidence="2 3">
    <name type="scientific">Plakobranchus ocellatus</name>
    <dbReference type="NCBI Taxonomy" id="259542"/>
    <lineage>
        <taxon>Eukaryota</taxon>
        <taxon>Metazoa</taxon>
        <taxon>Spiralia</taxon>
        <taxon>Lophotrochozoa</taxon>
        <taxon>Mollusca</taxon>
        <taxon>Gastropoda</taxon>
        <taxon>Heterobranchia</taxon>
        <taxon>Euthyneura</taxon>
        <taxon>Panpulmonata</taxon>
        <taxon>Sacoglossa</taxon>
        <taxon>Placobranchoidea</taxon>
        <taxon>Plakobranchidae</taxon>
        <taxon>Plakobranchus</taxon>
    </lineage>
</organism>
<evidence type="ECO:0000313" key="2">
    <source>
        <dbReference type="EMBL" id="GFO04421.1"/>
    </source>
</evidence>
<feature type="compositionally biased region" description="Polar residues" evidence="1">
    <location>
        <begin position="37"/>
        <end position="55"/>
    </location>
</feature>
<gene>
    <name evidence="2" type="ORF">PoB_003092600</name>
</gene>
<dbReference type="EMBL" id="BLXT01003739">
    <property type="protein sequence ID" value="GFO04421.1"/>
    <property type="molecule type" value="Genomic_DNA"/>
</dbReference>
<accession>A0AAV3ZZL8</accession>
<keyword evidence="3" id="KW-1185">Reference proteome</keyword>
<feature type="region of interest" description="Disordered" evidence="1">
    <location>
        <begin position="20"/>
        <end position="55"/>
    </location>
</feature>
<proteinExistence type="predicted"/>
<reference evidence="2 3" key="1">
    <citation type="journal article" date="2021" name="Elife">
        <title>Chloroplast acquisition without the gene transfer in kleptoplastic sea slugs, Plakobranchus ocellatus.</title>
        <authorList>
            <person name="Maeda T."/>
            <person name="Takahashi S."/>
            <person name="Yoshida T."/>
            <person name="Shimamura S."/>
            <person name="Takaki Y."/>
            <person name="Nagai Y."/>
            <person name="Toyoda A."/>
            <person name="Suzuki Y."/>
            <person name="Arimoto A."/>
            <person name="Ishii H."/>
            <person name="Satoh N."/>
            <person name="Nishiyama T."/>
            <person name="Hasebe M."/>
            <person name="Maruyama T."/>
            <person name="Minagawa J."/>
            <person name="Obokata J."/>
            <person name="Shigenobu S."/>
        </authorList>
    </citation>
    <scope>NUCLEOTIDE SEQUENCE [LARGE SCALE GENOMIC DNA]</scope>
</reference>
<comment type="caution">
    <text evidence="2">The sequence shown here is derived from an EMBL/GenBank/DDBJ whole genome shotgun (WGS) entry which is preliminary data.</text>
</comment>
<evidence type="ECO:0000256" key="1">
    <source>
        <dbReference type="SAM" id="MobiDB-lite"/>
    </source>
</evidence>
<dbReference type="AlphaFoldDB" id="A0AAV3ZZL8"/>
<sequence>MHLSDNELIARTCEGGPNLGKLKLPGGKEAAEDSEGGNISQGFTRPLPQHTSPFPDTTRACVREARMMRPGAQQLLLLFSCLHSSGTVRDKLCC</sequence>
<protein>
    <submittedName>
        <fullName evidence="2">Uncharacterized protein</fullName>
    </submittedName>
</protein>
<evidence type="ECO:0000313" key="3">
    <source>
        <dbReference type="Proteomes" id="UP000735302"/>
    </source>
</evidence>